<sequence>MAGDGGKLTALAIKAAKPGKHFDGGGLYLDVREVGRYWRLKYRFAGKEKLLALGVFPEVSLAEARRGREAARAVLRTGKDPSAERQGAKTRAKIAAANSFEAIAEEWLELRSHNWTRRQFLKERARLVVHAYPWLGKTPIADVGVAEIRPLLMRLVKKGHTDQAHRLRQELSRIFRHAIATERASRDPAHDLRDVLPAHAKRNYATITDPGRVGELLRAIEAFGGTFPVACALRLAPLLFARPGEIRAAEWSEIDLEHAEGARWVIPAHRRKLKKADKDNPRTPPHIVPLSAQALSILRELQPLTGHGRYLFPGQRSPTRSISENTINAALRRIGYDRDAMTGHGFRHMASTLLNELGFDKDAIERQLSHKEPGVAGVYNKAEHLGLRTKMMQAWADYLDALRQETGKVVPIHSGIIREVRA</sequence>
<dbReference type="AlphaFoldDB" id="A0A4U5JZF7"/>
<dbReference type="EMBL" id="SZUA01000001">
    <property type="protein sequence ID" value="TKR34141.1"/>
    <property type="molecule type" value="Genomic_DNA"/>
</dbReference>
<feature type="domain" description="Tyr recombinase" evidence="5">
    <location>
        <begin position="202"/>
        <end position="397"/>
    </location>
</feature>
<accession>A0A4U5JZF7</accession>
<gene>
    <name evidence="6" type="ORF">FCE95_07715</name>
</gene>
<keyword evidence="7" id="KW-1185">Reference proteome</keyword>
<comment type="similarity">
    <text evidence="1">Belongs to the 'phage' integrase family.</text>
</comment>
<keyword evidence="3" id="KW-0238">DNA-binding</keyword>
<evidence type="ECO:0000313" key="7">
    <source>
        <dbReference type="Proteomes" id="UP000308707"/>
    </source>
</evidence>
<comment type="caution">
    <text evidence="6">The sequence shown here is derived from an EMBL/GenBank/DDBJ whole genome shotgun (WGS) entry which is preliminary data.</text>
</comment>
<evidence type="ECO:0000259" key="5">
    <source>
        <dbReference type="PROSITE" id="PS51898"/>
    </source>
</evidence>
<dbReference type="InterPro" id="IPR013762">
    <property type="entry name" value="Integrase-like_cat_sf"/>
</dbReference>
<dbReference type="InterPro" id="IPR011010">
    <property type="entry name" value="DNA_brk_join_enz"/>
</dbReference>
<dbReference type="Pfam" id="PF00589">
    <property type="entry name" value="Phage_integrase"/>
    <property type="match status" value="1"/>
</dbReference>
<dbReference type="Gene3D" id="1.10.443.10">
    <property type="entry name" value="Intergrase catalytic core"/>
    <property type="match status" value="1"/>
</dbReference>
<dbReference type="OrthoDB" id="9795573at2"/>
<dbReference type="Pfam" id="PF22022">
    <property type="entry name" value="Phage_int_M"/>
    <property type="match status" value="1"/>
</dbReference>
<keyword evidence="4" id="KW-0233">DNA recombination</keyword>
<dbReference type="Gene3D" id="1.10.150.130">
    <property type="match status" value="1"/>
</dbReference>
<evidence type="ECO:0000256" key="1">
    <source>
        <dbReference type="ARBA" id="ARBA00008857"/>
    </source>
</evidence>
<proteinExistence type="inferred from homology"/>
<dbReference type="GO" id="GO:0003677">
    <property type="term" value="F:DNA binding"/>
    <property type="evidence" value="ECO:0007669"/>
    <property type="project" value="UniProtKB-KW"/>
</dbReference>
<dbReference type="Pfam" id="PF13356">
    <property type="entry name" value="Arm-DNA-bind_3"/>
    <property type="match status" value="1"/>
</dbReference>
<reference evidence="6 7" key="1">
    <citation type="submission" date="2019-04" db="EMBL/GenBank/DDBJ databases">
        <title>Reference strain of H23.</title>
        <authorList>
            <person name="Luo X."/>
        </authorList>
    </citation>
    <scope>NUCLEOTIDE SEQUENCE [LARGE SCALE GENOMIC DNA]</scope>
    <source>
        <strain evidence="6 7">H23</strain>
    </source>
</reference>
<evidence type="ECO:0000313" key="6">
    <source>
        <dbReference type="EMBL" id="TKR34141.1"/>
    </source>
</evidence>
<dbReference type="InterPro" id="IPR010998">
    <property type="entry name" value="Integrase_recombinase_N"/>
</dbReference>
<dbReference type="GO" id="GO:0015074">
    <property type="term" value="P:DNA integration"/>
    <property type="evidence" value="ECO:0007669"/>
    <property type="project" value="UniProtKB-KW"/>
</dbReference>
<dbReference type="CDD" id="cd00801">
    <property type="entry name" value="INT_P4_C"/>
    <property type="match status" value="1"/>
</dbReference>
<dbReference type="InterPro" id="IPR053876">
    <property type="entry name" value="Phage_int_M"/>
</dbReference>
<dbReference type="InterPro" id="IPR002104">
    <property type="entry name" value="Integrase_catalytic"/>
</dbReference>
<dbReference type="SUPFAM" id="SSF56349">
    <property type="entry name" value="DNA breaking-rejoining enzymes"/>
    <property type="match status" value="1"/>
</dbReference>
<evidence type="ECO:0000256" key="4">
    <source>
        <dbReference type="ARBA" id="ARBA00023172"/>
    </source>
</evidence>
<dbReference type="PANTHER" id="PTHR30629:SF2">
    <property type="entry name" value="PROPHAGE INTEGRASE INTS-RELATED"/>
    <property type="match status" value="1"/>
</dbReference>
<organism evidence="6 7">
    <name type="scientific">Luteimonas gilva</name>
    <dbReference type="NCBI Taxonomy" id="2572684"/>
    <lineage>
        <taxon>Bacteria</taxon>
        <taxon>Pseudomonadati</taxon>
        <taxon>Pseudomonadota</taxon>
        <taxon>Gammaproteobacteria</taxon>
        <taxon>Lysobacterales</taxon>
        <taxon>Lysobacteraceae</taxon>
        <taxon>Luteimonas</taxon>
    </lineage>
</organism>
<protein>
    <submittedName>
        <fullName evidence="6">DUF4102 domain-containing protein</fullName>
    </submittedName>
</protein>
<dbReference type="PROSITE" id="PS51898">
    <property type="entry name" value="TYR_RECOMBINASE"/>
    <property type="match status" value="1"/>
</dbReference>
<dbReference type="PANTHER" id="PTHR30629">
    <property type="entry name" value="PROPHAGE INTEGRASE"/>
    <property type="match status" value="1"/>
</dbReference>
<dbReference type="RefSeq" id="WP_137266344.1">
    <property type="nucleotide sequence ID" value="NZ_SZUA01000001.1"/>
</dbReference>
<name>A0A4U5JZF7_9GAMM</name>
<dbReference type="GO" id="GO:0006310">
    <property type="term" value="P:DNA recombination"/>
    <property type="evidence" value="ECO:0007669"/>
    <property type="project" value="UniProtKB-KW"/>
</dbReference>
<evidence type="ECO:0000256" key="2">
    <source>
        <dbReference type="ARBA" id="ARBA00022908"/>
    </source>
</evidence>
<dbReference type="Gene3D" id="3.30.160.390">
    <property type="entry name" value="Integrase, DNA-binding domain"/>
    <property type="match status" value="1"/>
</dbReference>
<dbReference type="InterPro" id="IPR025166">
    <property type="entry name" value="Integrase_DNA_bind_dom"/>
</dbReference>
<dbReference type="InterPro" id="IPR038488">
    <property type="entry name" value="Integrase_DNA-bd_sf"/>
</dbReference>
<dbReference type="InterPro" id="IPR050808">
    <property type="entry name" value="Phage_Integrase"/>
</dbReference>
<keyword evidence="2" id="KW-0229">DNA integration</keyword>
<dbReference type="Proteomes" id="UP000308707">
    <property type="component" value="Unassembled WGS sequence"/>
</dbReference>
<evidence type="ECO:0000256" key="3">
    <source>
        <dbReference type="ARBA" id="ARBA00023125"/>
    </source>
</evidence>